<accession>A0A7S1N1E4</accession>
<dbReference type="EMBL" id="HBGA01003042">
    <property type="protein sequence ID" value="CAD8990011.1"/>
    <property type="molecule type" value="Transcribed_RNA"/>
</dbReference>
<reference evidence="1" key="1">
    <citation type="submission" date="2021-01" db="EMBL/GenBank/DDBJ databases">
        <authorList>
            <person name="Corre E."/>
            <person name="Pelletier E."/>
            <person name="Niang G."/>
            <person name="Scheremetjew M."/>
            <person name="Finn R."/>
            <person name="Kale V."/>
            <person name="Holt S."/>
            <person name="Cochrane G."/>
            <person name="Meng A."/>
            <person name="Brown T."/>
            <person name="Cohen L."/>
        </authorList>
    </citation>
    <scope>NUCLEOTIDE SEQUENCE</scope>
    <source>
        <strain evidence="1">NIES-381</strain>
    </source>
</reference>
<organism evidence="1">
    <name type="scientific">Eutreptiella gymnastica</name>
    <dbReference type="NCBI Taxonomy" id="73025"/>
    <lineage>
        <taxon>Eukaryota</taxon>
        <taxon>Discoba</taxon>
        <taxon>Euglenozoa</taxon>
        <taxon>Euglenida</taxon>
        <taxon>Spirocuta</taxon>
        <taxon>Euglenophyceae</taxon>
        <taxon>Eutreptiales</taxon>
        <taxon>Eutreptiaceae</taxon>
        <taxon>Eutreptiella</taxon>
    </lineage>
</organism>
<gene>
    <name evidence="1" type="ORF">EGYM00392_LOCUS1053</name>
</gene>
<name>A0A7S1N1E4_9EUGL</name>
<proteinExistence type="predicted"/>
<evidence type="ECO:0000313" key="1">
    <source>
        <dbReference type="EMBL" id="CAD8990011.1"/>
    </source>
</evidence>
<sequence>MDDPVHRIKQLTDELQRVKAKANADWQEARLKERQGEDHIYWLKGDIRRLKENVRDSDSFSRKCDRAKDKMVLRVRELELRLGEDHLRGSVKPCQLSDMAIKWKDLYQGVEIERDCLKKKNEELERSCTSY</sequence>
<dbReference type="AlphaFoldDB" id="A0A7S1N1E4"/>
<protein>
    <submittedName>
        <fullName evidence="1">Uncharacterized protein</fullName>
    </submittedName>
</protein>